<proteinExistence type="predicted"/>
<name>A0AAV1MIY4_9CAUD</name>
<reference evidence="1 2" key="1">
    <citation type="submission" date="2023-10" db="EMBL/GenBank/DDBJ databases">
        <authorList>
            <person name="Robby Concha-Eloko"/>
            <person name="Pilar Barberan- Martinez"/>
            <person name="Rafael Sanjuan"/>
            <person name="Pilar Domingo-Calap"/>
        </authorList>
    </citation>
    <scope>NUCLEOTIDE SEQUENCE [LARGE SCALE GENOMIC DNA]</scope>
</reference>
<evidence type="ECO:0000313" key="1">
    <source>
        <dbReference type="EMBL" id="CAK6604075.1"/>
    </source>
</evidence>
<gene>
    <name evidence="1" type="ORF">K22PH164C1_LOCUS15</name>
</gene>
<evidence type="ECO:0000313" key="2">
    <source>
        <dbReference type="Proteomes" id="UP001497402"/>
    </source>
</evidence>
<keyword evidence="2" id="KW-1185">Reference proteome</keyword>
<dbReference type="EMBL" id="OY979398">
    <property type="protein sequence ID" value="CAK6604075.1"/>
    <property type="molecule type" value="Genomic_DNA"/>
</dbReference>
<sequence>MNINGTIANLLMLDFADLEVRVYANCIRENKKASLLPARKRKVMYGKAKLPWTFIHDCYVCHKGGGWL</sequence>
<dbReference type="Proteomes" id="UP001497402">
    <property type="component" value="Chromosome"/>
</dbReference>
<protein>
    <submittedName>
        <fullName evidence="1">Uncharacterized protein</fullName>
    </submittedName>
</protein>
<organism evidence="1 2">
    <name type="scientific">Klebsiella phage vB_Kpn_K22PH164C1</name>
    <dbReference type="NCBI Taxonomy" id="3071617"/>
    <lineage>
        <taxon>Viruses</taxon>
        <taxon>Duplodnaviria</taxon>
        <taxon>Heunggongvirae</taxon>
        <taxon>Uroviricota</taxon>
        <taxon>Caudoviricetes</taxon>
        <taxon>Autographivirales</taxon>
        <taxon>Autosignataviridae</taxon>
        <taxon>Molineuxvirinae</taxon>
        <taxon>Gansuvirus</taxon>
        <taxon>Gansuvirus K22PH164C1</taxon>
    </lineage>
</organism>
<accession>A0AAV1MIY4</accession>